<dbReference type="Proteomes" id="UP001168528">
    <property type="component" value="Unassembled WGS sequence"/>
</dbReference>
<name>A0ABT8R8J1_9BACT</name>
<protein>
    <recommendedName>
        <fullName evidence="1">Methyltransferase type 12 domain-containing protein</fullName>
    </recommendedName>
</protein>
<sequence length="174" mass="19531">MDLSEAINLIRYDGLFQENKAAWADLGSGSGLFTYALASLLPTGSVIYAVDQQAVVLSQLPNPKNTVIRQQQANFITDELQLPRLDGILMANSLHFVKDKIALIKKLGAYLKENSSFLIVEYDTEVANRWVPFPVSYHKLKLLFEEAGYTQVIKLQEKPSLYGRANLYAVYVSK</sequence>
<evidence type="ECO:0000313" key="2">
    <source>
        <dbReference type="EMBL" id="MDO1448416.1"/>
    </source>
</evidence>
<dbReference type="SUPFAM" id="SSF53335">
    <property type="entry name" value="S-adenosyl-L-methionine-dependent methyltransferases"/>
    <property type="match status" value="1"/>
</dbReference>
<gene>
    <name evidence="2" type="ORF">Q0590_19225</name>
</gene>
<dbReference type="EMBL" id="JAUKPO010000011">
    <property type="protein sequence ID" value="MDO1448416.1"/>
    <property type="molecule type" value="Genomic_DNA"/>
</dbReference>
<evidence type="ECO:0000259" key="1">
    <source>
        <dbReference type="Pfam" id="PF08242"/>
    </source>
</evidence>
<dbReference type="Pfam" id="PF08242">
    <property type="entry name" value="Methyltransf_12"/>
    <property type="match status" value="1"/>
</dbReference>
<dbReference type="InterPro" id="IPR013217">
    <property type="entry name" value="Methyltransf_12"/>
</dbReference>
<dbReference type="RefSeq" id="WP_302039216.1">
    <property type="nucleotide sequence ID" value="NZ_JAUKPO010000011.1"/>
</dbReference>
<accession>A0ABT8R8J1</accession>
<comment type="caution">
    <text evidence="2">The sequence shown here is derived from an EMBL/GenBank/DDBJ whole genome shotgun (WGS) entry which is preliminary data.</text>
</comment>
<organism evidence="2 3">
    <name type="scientific">Rhodocytophaga aerolata</name>
    <dbReference type="NCBI Taxonomy" id="455078"/>
    <lineage>
        <taxon>Bacteria</taxon>
        <taxon>Pseudomonadati</taxon>
        <taxon>Bacteroidota</taxon>
        <taxon>Cytophagia</taxon>
        <taxon>Cytophagales</taxon>
        <taxon>Rhodocytophagaceae</taxon>
        <taxon>Rhodocytophaga</taxon>
    </lineage>
</organism>
<dbReference type="InterPro" id="IPR029063">
    <property type="entry name" value="SAM-dependent_MTases_sf"/>
</dbReference>
<feature type="domain" description="Methyltransferase type 12" evidence="1">
    <location>
        <begin position="25"/>
        <end position="114"/>
    </location>
</feature>
<dbReference type="Gene3D" id="3.40.50.150">
    <property type="entry name" value="Vaccinia Virus protein VP39"/>
    <property type="match status" value="1"/>
</dbReference>
<proteinExistence type="predicted"/>
<keyword evidence="3" id="KW-1185">Reference proteome</keyword>
<evidence type="ECO:0000313" key="3">
    <source>
        <dbReference type="Proteomes" id="UP001168528"/>
    </source>
</evidence>
<reference evidence="2" key="1">
    <citation type="submission" date="2023-07" db="EMBL/GenBank/DDBJ databases">
        <title>The genome sequence of Rhodocytophaga aerolata KACC 12507.</title>
        <authorList>
            <person name="Zhang X."/>
        </authorList>
    </citation>
    <scope>NUCLEOTIDE SEQUENCE</scope>
    <source>
        <strain evidence="2">KACC 12507</strain>
    </source>
</reference>